<gene>
    <name evidence="3" type="ORF">GCA01S_013_00420</name>
</gene>
<evidence type="ECO:0000256" key="1">
    <source>
        <dbReference type="SAM" id="SignalP"/>
    </source>
</evidence>
<evidence type="ECO:0000313" key="3">
    <source>
        <dbReference type="EMBL" id="GAJ39160.1"/>
    </source>
</evidence>
<feature type="signal peptide" evidence="1">
    <location>
        <begin position="1"/>
        <end position="25"/>
    </location>
</feature>
<dbReference type="EMBL" id="BAWO01000013">
    <property type="protein sequence ID" value="GAJ39160.1"/>
    <property type="molecule type" value="Genomic_DNA"/>
</dbReference>
<dbReference type="PANTHER" id="PTHR46211:SF7">
    <property type="entry name" value="GLYCEROPHOSPHODIESTER PHOSPHODIESTERASE"/>
    <property type="match status" value="1"/>
</dbReference>
<evidence type="ECO:0000259" key="2">
    <source>
        <dbReference type="PROSITE" id="PS51704"/>
    </source>
</evidence>
<dbReference type="RefSeq" id="WP_375781799.1">
    <property type="nucleotide sequence ID" value="NZ_BAWO01000013.1"/>
</dbReference>
<dbReference type="InterPro" id="IPR017946">
    <property type="entry name" value="PLC-like_Pdiesterase_TIM-brl"/>
</dbReference>
<dbReference type="Proteomes" id="UP000023561">
    <property type="component" value="Unassembled WGS sequence"/>
</dbReference>
<dbReference type="AlphaFoldDB" id="A0A023DCY2"/>
<organism evidence="3 4">
    <name type="scientific">Parageobacillus caldoxylosilyticus NBRC 107762</name>
    <dbReference type="NCBI Taxonomy" id="1220594"/>
    <lineage>
        <taxon>Bacteria</taxon>
        <taxon>Bacillati</taxon>
        <taxon>Bacillota</taxon>
        <taxon>Bacilli</taxon>
        <taxon>Bacillales</taxon>
        <taxon>Anoxybacillaceae</taxon>
        <taxon>Saccharococcus</taxon>
    </lineage>
</organism>
<keyword evidence="1" id="KW-0732">Signal</keyword>
<dbReference type="Gene3D" id="3.20.20.190">
    <property type="entry name" value="Phosphatidylinositol (PI) phosphodiesterase"/>
    <property type="match status" value="1"/>
</dbReference>
<comment type="caution">
    <text evidence="3">The sequence shown here is derived from an EMBL/GenBank/DDBJ whole genome shotgun (WGS) entry which is preliminary data.</text>
</comment>
<reference evidence="3 4" key="1">
    <citation type="submission" date="2014-04" db="EMBL/GenBank/DDBJ databases">
        <title>Whole genome shotgun sequence of Geobacillus caldoxylosilyticus NBRC 107762.</title>
        <authorList>
            <person name="Hosoyama A."/>
            <person name="Hosoyama Y."/>
            <person name="Katano-Makiyama Y."/>
            <person name="Tsuchikane K."/>
            <person name="Ohji S."/>
            <person name="Ichikawa N."/>
            <person name="Yamazoe A."/>
            <person name="Fujita N."/>
        </authorList>
    </citation>
    <scope>NUCLEOTIDE SEQUENCE [LARGE SCALE GENOMIC DNA]</scope>
    <source>
        <strain evidence="3 4">NBRC 107762</strain>
    </source>
</reference>
<evidence type="ECO:0000313" key="4">
    <source>
        <dbReference type="Proteomes" id="UP000023561"/>
    </source>
</evidence>
<feature type="chain" id="PRO_5001513275" description="GP-PDE domain-containing protein" evidence="1">
    <location>
        <begin position="26"/>
        <end position="172"/>
    </location>
</feature>
<dbReference type="PROSITE" id="PS50007">
    <property type="entry name" value="PIPLC_X_DOMAIN"/>
    <property type="match status" value="1"/>
</dbReference>
<keyword evidence="4" id="KW-1185">Reference proteome</keyword>
<dbReference type="PROSITE" id="PS51704">
    <property type="entry name" value="GP_PDE"/>
    <property type="match status" value="1"/>
</dbReference>
<dbReference type="GO" id="GO:0006629">
    <property type="term" value="P:lipid metabolic process"/>
    <property type="evidence" value="ECO:0007669"/>
    <property type="project" value="InterPro"/>
</dbReference>
<dbReference type="InterPro" id="IPR030395">
    <property type="entry name" value="GP_PDE_dom"/>
</dbReference>
<dbReference type="SUPFAM" id="SSF51695">
    <property type="entry name" value="PLC-like phosphodiesterases"/>
    <property type="match status" value="1"/>
</dbReference>
<accession>A0A023DCY2</accession>
<dbReference type="Pfam" id="PF03009">
    <property type="entry name" value="GDPD"/>
    <property type="match status" value="1"/>
</dbReference>
<proteinExistence type="predicted"/>
<dbReference type="GO" id="GO:0008081">
    <property type="term" value="F:phosphoric diester hydrolase activity"/>
    <property type="evidence" value="ECO:0007669"/>
    <property type="project" value="InterPro"/>
</dbReference>
<protein>
    <recommendedName>
        <fullName evidence="2">GP-PDE domain-containing protein</fullName>
    </recommendedName>
</protein>
<sequence>MNKATIVAIPLLLALLASYASNLWATDDVKHPPSTRHPASRHITVIAHRGASGYAPEHTLAAYKKALEMKADYIELDLHMTKDGELVAIHDATLARTTNVEQVYLNRAPWRVRDFTLAEIKRLDAGSWFNKTFPQYASKQYGKEKIPTLQEVIDFTQIELHFCRLRQLLKPP</sequence>
<feature type="domain" description="GP-PDE" evidence="2">
    <location>
        <begin position="43"/>
        <end position="172"/>
    </location>
</feature>
<dbReference type="PANTHER" id="PTHR46211">
    <property type="entry name" value="GLYCEROPHOSPHORYL DIESTER PHOSPHODIESTERASE"/>
    <property type="match status" value="1"/>
</dbReference>
<name>A0A023DCY2_9BACL</name>